<reference evidence="2" key="1">
    <citation type="submission" date="2013-07" db="EMBL/GenBank/DDBJ databases">
        <title>The genome of an arbuscular mycorrhizal fungus provides insights into the evolution of the oldest plant symbiosis.</title>
        <authorList>
            <consortium name="DOE Joint Genome Institute"/>
            <person name="Tisserant E."/>
            <person name="Malbreil M."/>
            <person name="Kuo A."/>
            <person name="Kohler A."/>
            <person name="Symeonidi A."/>
            <person name="Balestrini R."/>
            <person name="Charron P."/>
            <person name="Duensing N."/>
            <person name="Frei-dit-Frey N."/>
            <person name="Gianinazzi-Pearson V."/>
            <person name="Gilbert B."/>
            <person name="Handa Y."/>
            <person name="Hijri M."/>
            <person name="Kaul R."/>
            <person name="Kawaguchi M."/>
            <person name="Krajinski F."/>
            <person name="Lammers P."/>
            <person name="Lapierre D."/>
            <person name="Masclaux F.G."/>
            <person name="Murat C."/>
            <person name="Morin E."/>
            <person name="Ndikumana S."/>
            <person name="Pagni M."/>
            <person name="Petitpierre D."/>
            <person name="Requena N."/>
            <person name="Rosikiewicz P."/>
            <person name="Riley R."/>
            <person name="Saito K."/>
            <person name="San Clemente H."/>
            <person name="Shapiro H."/>
            <person name="van Tuinen D."/>
            <person name="Becard G."/>
            <person name="Bonfante P."/>
            <person name="Paszkowski U."/>
            <person name="Shachar-Hill Y."/>
            <person name="Young J.P."/>
            <person name="Sanders I.R."/>
            <person name="Henrissat B."/>
            <person name="Rensing S.A."/>
            <person name="Grigoriev I.V."/>
            <person name="Corradi N."/>
            <person name="Roux C."/>
            <person name="Martin F."/>
        </authorList>
    </citation>
    <scope>NUCLEOTIDE SEQUENCE</scope>
    <source>
        <strain evidence="2">DAOM 197198</strain>
    </source>
</reference>
<gene>
    <name evidence="2" type="ORF">GLOINDRAFT_89836</name>
</gene>
<evidence type="ECO:0000313" key="2">
    <source>
        <dbReference type="EMBL" id="ERZ95844.1"/>
    </source>
</evidence>
<dbReference type="VEuPathDB" id="FungiDB:RhiirFUN_019796"/>
<dbReference type="EMBL" id="KI300918">
    <property type="protein sequence ID" value="ERZ95844.1"/>
    <property type="molecule type" value="Genomic_DNA"/>
</dbReference>
<protein>
    <recommendedName>
        <fullName evidence="1">F-box domain-containing protein</fullName>
    </recommendedName>
</protein>
<feature type="domain" description="F-box" evidence="1">
    <location>
        <begin position="73"/>
        <end position="127"/>
    </location>
</feature>
<dbReference type="PROSITE" id="PS50181">
    <property type="entry name" value="FBOX"/>
    <property type="match status" value="1"/>
</dbReference>
<accession>U9SIZ3</accession>
<evidence type="ECO:0000259" key="1">
    <source>
        <dbReference type="PROSITE" id="PS50181"/>
    </source>
</evidence>
<dbReference type="InterPro" id="IPR001810">
    <property type="entry name" value="F-box_dom"/>
</dbReference>
<organism evidence="2">
    <name type="scientific">Rhizophagus irregularis (strain DAOM 181602 / DAOM 197198 / MUCL 43194)</name>
    <name type="common">Arbuscular mycorrhizal fungus</name>
    <name type="synonym">Glomus intraradices</name>
    <dbReference type="NCBI Taxonomy" id="747089"/>
    <lineage>
        <taxon>Eukaryota</taxon>
        <taxon>Fungi</taxon>
        <taxon>Fungi incertae sedis</taxon>
        <taxon>Mucoromycota</taxon>
        <taxon>Glomeromycotina</taxon>
        <taxon>Glomeromycetes</taxon>
        <taxon>Glomerales</taxon>
        <taxon>Glomeraceae</taxon>
        <taxon>Rhizophagus</taxon>
    </lineage>
</organism>
<dbReference type="HOGENOM" id="CLU_977107_0_0_1"/>
<dbReference type="CDD" id="cd09917">
    <property type="entry name" value="F-box_SF"/>
    <property type="match status" value="1"/>
</dbReference>
<sequence>MLNSFKNCFFFGINNNLSIFSYKIPSLRNLQNSFPLRNSKFIPVTKFILTTKFTTFYFEIKHHQNQLSKRKNRFNLLGLPTEILLLIFKEFREKNGVGELVMLRKTCRRFNNIINVVIRDELEFNKYIWNFKFKFTYKNLTWLFIGERDLINEKNNHDGNIFVNIFKGRYLSNVSNLNLNALPSVKPKFTWRCLSNVSNSNLNAYPPYLPGCFGVWTSKIGSIHQLRTNLKVSKPNYSFEGQLGNIRNIRFFLANQSSYLKKKEGPNSINLVEYLLKYPDQMNAL</sequence>
<dbReference type="InterPro" id="IPR036047">
    <property type="entry name" value="F-box-like_dom_sf"/>
</dbReference>
<dbReference type="SUPFAM" id="SSF81383">
    <property type="entry name" value="F-box domain"/>
    <property type="match status" value="1"/>
</dbReference>
<name>U9SIZ3_RHIID</name>
<proteinExistence type="predicted"/>
<dbReference type="AlphaFoldDB" id="U9SIZ3"/>
<dbReference type="Pfam" id="PF00646">
    <property type="entry name" value="F-box"/>
    <property type="match status" value="1"/>
</dbReference>